<dbReference type="PANTHER" id="PTHR43248">
    <property type="entry name" value="2-SUCCINYL-6-HYDROXY-2,4-CYCLOHEXADIENE-1-CARBOXYLATE SYNTHASE"/>
    <property type="match status" value="1"/>
</dbReference>
<dbReference type="SUPFAM" id="SSF53474">
    <property type="entry name" value="alpha/beta-Hydrolases"/>
    <property type="match status" value="1"/>
</dbReference>
<keyword evidence="3" id="KW-0732">Signal</keyword>
<sequence>MMCLHYDAVHLIALHLMAGVVKTAMQRQVSAVAHARHSRDSKCTSYNLSSPQFSRARLQSSVHFSLEVECDGLMSPHWSNRQRLGQFGKVPRRKICMTLIEERPFATRSPAIQTTGKALAYELVQGALARWSEVREQAAPAPATAVLLHGILGGRRNWVSFAKRLAQEFPMWQFLLVDLRCHGESSSIWKRGPHSVASAACDVLQLMGQLKLTPRVLIGHSFGGKVALSMVDQAAKPLARPVRVWVLDSTPGKLFAAGGGEDHPGELIASLRQMPEVVPSRRAIIESLSSQGFSASVAQWMTTNLKATESPDGSRKLGYSWVFNLEGIADLYHSYEETNLWPMVENVAAGVHIDFLRAERSLHRWSVEDVERIRSAEIVASDEGAGVQMHVLEDAGHWVHTDNPDGLFRVLAPSFGCAGFSNP</sequence>
<evidence type="ECO:0000259" key="4">
    <source>
        <dbReference type="Pfam" id="PF12697"/>
    </source>
</evidence>
<evidence type="ECO:0000256" key="2">
    <source>
        <dbReference type="ARBA" id="ARBA00022801"/>
    </source>
</evidence>
<evidence type="ECO:0000313" key="5">
    <source>
        <dbReference type="EMBL" id="CAK9219523.1"/>
    </source>
</evidence>
<dbReference type="Pfam" id="PF12697">
    <property type="entry name" value="Abhydrolase_6"/>
    <property type="match status" value="1"/>
</dbReference>
<proteinExistence type="inferred from homology"/>
<dbReference type="Gene3D" id="3.40.50.1820">
    <property type="entry name" value="alpha/beta hydrolase"/>
    <property type="match status" value="1"/>
</dbReference>
<dbReference type="InterPro" id="IPR051601">
    <property type="entry name" value="Serine_prot/Carboxylest_S33"/>
</dbReference>
<comment type="similarity">
    <text evidence="1">Belongs to the peptidase S33 family.</text>
</comment>
<dbReference type="InterPro" id="IPR029058">
    <property type="entry name" value="AB_hydrolase_fold"/>
</dbReference>
<reference evidence="5" key="1">
    <citation type="submission" date="2024-02" db="EMBL/GenBank/DDBJ databases">
        <authorList>
            <consortium name="ELIXIR-Norway"/>
            <consortium name="Elixir Norway"/>
        </authorList>
    </citation>
    <scope>NUCLEOTIDE SEQUENCE</scope>
</reference>
<accession>A0ABP0UF84</accession>
<evidence type="ECO:0000256" key="3">
    <source>
        <dbReference type="SAM" id="SignalP"/>
    </source>
</evidence>
<keyword evidence="2" id="KW-0378">Hydrolase</keyword>
<dbReference type="Proteomes" id="UP001497512">
    <property type="component" value="Chromosome 3"/>
</dbReference>
<dbReference type="EMBL" id="OZ019895">
    <property type="protein sequence ID" value="CAK9219523.1"/>
    <property type="molecule type" value="Genomic_DNA"/>
</dbReference>
<name>A0ABP0UF84_9BRYO</name>
<dbReference type="PANTHER" id="PTHR43248:SF14">
    <property type="entry name" value="ALPHA_BETA-HYDROLASES SUPERFAMILY PROTEIN"/>
    <property type="match status" value="1"/>
</dbReference>
<dbReference type="InterPro" id="IPR000073">
    <property type="entry name" value="AB_hydrolase_1"/>
</dbReference>
<organism evidence="5 6">
    <name type="scientific">Sphagnum troendelagicum</name>
    <dbReference type="NCBI Taxonomy" id="128251"/>
    <lineage>
        <taxon>Eukaryota</taxon>
        <taxon>Viridiplantae</taxon>
        <taxon>Streptophyta</taxon>
        <taxon>Embryophyta</taxon>
        <taxon>Bryophyta</taxon>
        <taxon>Sphagnophytina</taxon>
        <taxon>Sphagnopsida</taxon>
        <taxon>Sphagnales</taxon>
        <taxon>Sphagnaceae</taxon>
        <taxon>Sphagnum</taxon>
    </lineage>
</organism>
<evidence type="ECO:0000256" key="1">
    <source>
        <dbReference type="ARBA" id="ARBA00010088"/>
    </source>
</evidence>
<feature type="chain" id="PRO_5046295443" description="AB hydrolase-1 domain-containing protein" evidence="3">
    <location>
        <begin position="24"/>
        <end position="423"/>
    </location>
</feature>
<feature type="signal peptide" evidence="3">
    <location>
        <begin position="1"/>
        <end position="23"/>
    </location>
</feature>
<gene>
    <name evidence="5" type="ORF">CSSPTR1EN2_LOCUS14592</name>
</gene>
<protein>
    <recommendedName>
        <fullName evidence="4">AB hydrolase-1 domain-containing protein</fullName>
    </recommendedName>
</protein>
<evidence type="ECO:0000313" key="6">
    <source>
        <dbReference type="Proteomes" id="UP001497512"/>
    </source>
</evidence>
<keyword evidence="6" id="KW-1185">Reference proteome</keyword>
<feature type="domain" description="AB hydrolase-1" evidence="4">
    <location>
        <begin position="146"/>
        <end position="409"/>
    </location>
</feature>